<gene>
    <name evidence="2" type="ORF">CAL26_09435</name>
</gene>
<accession>A0A261RF34</accession>
<reference evidence="2" key="1">
    <citation type="submission" date="2017-05" db="EMBL/GenBank/DDBJ databases">
        <title>Complete and WGS of Bordetella genogroups.</title>
        <authorList>
            <person name="Spilker T."/>
            <person name="Lipuma J."/>
        </authorList>
    </citation>
    <scope>NUCLEOTIDE SEQUENCE</scope>
    <source>
        <strain evidence="2">AU21707</strain>
    </source>
</reference>
<sequence>MEIELNRNLRLACVLALVALALLCVVWETVAAPVRPGGSWLVLKAVPLLLPLRGVARGNVYTYQWASMLILLYVMEGAVRVMSDTTTLSAMLAGAELALSLAFFICAVLYVRPAKQAARRRGSPAS</sequence>
<keyword evidence="1" id="KW-0812">Transmembrane</keyword>
<evidence type="ECO:0000313" key="3">
    <source>
        <dbReference type="Proteomes" id="UP000216857"/>
    </source>
</evidence>
<dbReference type="Proteomes" id="UP000216857">
    <property type="component" value="Unassembled WGS sequence"/>
</dbReference>
<protein>
    <recommendedName>
        <fullName evidence="4">DUF2069 domain-containing protein</fullName>
    </recommendedName>
</protein>
<keyword evidence="1" id="KW-1133">Transmembrane helix</keyword>
<dbReference type="RefSeq" id="WP_094846617.1">
    <property type="nucleotide sequence ID" value="NZ_NEVJ01000002.1"/>
</dbReference>
<proteinExistence type="predicted"/>
<dbReference type="AlphaFoldDB" id="A0A261RF34"/>
<name>A0A261RF34_9BORD</name>
<dbReference type="InterPro" id="IPR018643">
    <property type="entry name" value="DUF2069_membrane"/>
</dbReference>
<evidence type="ECO:0000256" key="1">
    <source>
        <dbReference type="SAM" id="Phobius"/>
    </source>
</evidence>
<evidence type="ECO:0008006" key="4">
    <source>
        <dbReference type="Google" id="ProtNLM"/>
    </source>
</evidence>
<dbReference type="Pfam" id="PF09842">
    <property type="entry name" value="DUF2069"/>
    <property type="match status" value="1"/>
</dbReference>
<dbReference type="OrthoDB" id="9181360at2"/>
<keyword evidence="1" id="KW-0472">Membrane</keyword>
<keyword evidence="3" id="KW-1185">Reference proteome</keyword>
<dbReference type="EMBL" id="NEVJ01000002">
    <property type="protein sequence ID" value="OZI23648.1"/>
    <property type="molecule type" value="Genomic_DNA"/>
</dbReference>
<feature type="transmembrane region" description="Helical" evidence="1">
    <location>
        <begin position="88"/>
        <end position="111"/>
    </location>
</feature>
<comment type="caution">
    <text evidence="2">The sequence shown here is derived from an EMBL/GenBank/DDBJ whole genome shotgun (WGS) entry which is preliminary data.</text>
</comment>
<dbReference type="STRING" id="1416803.CAL13_13560"/>
<evidence type="ECO:0000313" key="2">
    <source>
        <dbReference type="EMBL" id="OZI23648.1"/>
    </source>
</evidence>
<organism evidence="2 3">
    <name type="scientific">Bordetella genomosp. 9</name>
    <dbReference type="NCBI Taxonomy" id="1416803"/>
    <lineage>
        <taxon>Bacteria</taxon>
        <taxon>Pseudomonadati</taxon>
        <taxon>Pseudomonadota</taxon>
        <taxon>Betaproteobacteria</taxon>
        <taxon>Burkholderiales</taxon>
        <taxon>Alcaligenaceae</taxon>
        <taxon>Bordetella</taxon>
    </lineage>
</organism>